<keyword evidence="3" id="KW-1185">Reference proteome</keyword>
<comment type="caution">
    <text evidence="2">The sequence shown here is derived from an EMBL/GenBank/DDBJ whole genome shotgun (WGS) entry which is preliminary data.</text>
</comment>
<reference evidence="2 3" key="1">
    <citation type="submission" date="2018-05" db="EMBL/GenBank/DDBJ databases">
        <title>Genomic Encyclopedia of Archaeal and Bacterial Type Strains, Phase II (KMG-II): from individual species to whole genera.</title>
        <authorList>
            <person name="Goeker M."/>
        </authorList>
    </citation>
    <scope>NUCLEOTIDE SEQUENCE [LARGE SCALE GENOMIC DNA]</scope>
    <source>
        <strain evidence="2 3">DSM 45184</strain>
    </source>
</reference>
<feature type="compositionally biased region" description="Low complexity" evidence="1">
    <location>
        <begin position="11"/>
        <end position="22"/>
    </location>
</feature>
<organism evidence="2 3">
    <name type="scientific">Actinoplanes xinjiangensis</name>
    <dbReference type="NCBI Taxonomy" id="512350"/>
    <lineage>
        <taxon>Bacteria</taxon>
        <taxon>Bacillati</taxon>
        <taxon>Actinomycetota</taxon>
        <taxon>Actinomycetes</taxon>
        <taxon>Micromonosporales</taxon>
        <taxon>Micromonosporaceae</taxon>
        <taxon>Actinoplanes</taxon>
    </lineage>
</organism>
<evidence type="ECO:0000313" key="3">
    <source>
        <dbReference type="Proteomes" id="UP000245697"/>
    </source>
</evidence>
<dbReference type="SUPFAM" id="SSF51126">
    <property type="entry name" value="Pectin lyase-like"/>
    <property type="match status" value="1"/>
</dbReference>
<evidence type="ECO:0000313" key="2">
    <source>
        <dbReference type="EMBL" id="PWK36123.1"/>
    </source>
</evidence>
<feature type="compositionally biased region" description="Pro residues" evidence="1">
    <location>
        <begin position="179"/>
        <end position="198"/>
    </location>
</feature>
<proteinExistence type="predicted"/>
<dbReference type="Gene3D" id="2.60.120.260">
    <property type="entry name" value="Galactose-binding domain-like"/>
    <property type="match status" value="1"/>
</dbReference>
<dbReference type="SUPFAM" id="SSF49785">
    <property type="entry name" value="Galactose-binding domain-like"/>
    <property type="match status" value="1"/>
</dbReference>
<dbReference type="EMBL" id="QGGR01000024">
    <property type="protein sequence ID" value="PWK36123.1"/>
    <property type="molecule type" value="Genomic_DNA"/>
</dbReference>
<accession>A0A316EY41</accession>
<feature type="region of interest" description="Disordered" evidence="1">
    <location>
        <begin position="1"/>
        <end position="22"/>
    </location>
</feature>
<dbReference type="RefSeq" id="WP_203896500.1">
    <property type="nucleotide sequence ID" value="NZ_BONA01000077.1"/>
</dbReference>
<dbReference type="AlphaFoldDB" id="A0A316EY41"/>
<name>A0A316EY41_9ACTN</name>
<feature type="region of interest" description="Disordered" evidence="1">
    <location>
        <begin position="157"/>
        <end position="198"/>
    </location>
</feature>
<dbReference type="Gene3D" id="2.160.20.10">
    <property type="entry name" value="Single-stranded right-handed beta-helix, Pectin lyase-like"/>
    <property type="match status" value="1"/>
</dbReference>
<evidence type="ECO:0000256" key="1">
    <source>
        <dbReference type="SAM" id="MobiDB-lite"/>
    </source>
</evidence>
<dbReference type="InterPro" id="IPR008979">
    <property type="entry name" value="Galactose-bd-like_sf"/>
</dbReference>
<gene>
    <name evidence="2" type="ORF">BC793_124104</name>
</gene>
<sequence length="198" mass="20341">MRRPRNNIAYTGTPTSNMTSTTASNNSWNLPVTLNDAQFQSVSTSGWDAPRQADGSLPVLPHLRLAPNSTLIDKGTDVGLPHTGPAPDLGAFEQSGGTAPTGQRYEAETVPAVCQGAIDTNNAGYSGSGFCNGNAAVGAYAQFTVNASTAGTAILRIRSPTAPPVAPHDRRSGSSTGPRSPPCRSNPPAPGPHGPPRT</sequence>
<dbReference type="InterPro" id="IPR011050">
    <property type="entry name" value="Pectin_lyase_fold/virulence"/>
</dbReference>
<protein>
    <submittedName>
        <fullName evidence="2">Uncharacterized protein</fullName>
    </submittedName>
</protein>
<dbReference type="Proteomes" id="UP000245697">
    <property type="component" value="Unassembled WGS sequence"/>
</dbReference>
<dbReference type="InterPro" id="IPR012334">
    <property type="entry name" value="Pectin_lyas_fold"/>
</dbReference>